<comment type="caution">
    <text evidence="6">The sequence shown here is derived from an EMBL/GenBank/DDBJ whole genome shotgun (WGS) entry which is preliminary data.</text>
</comment>
<organism evidence="6 7">
    <name type="scientific">Bifidobacterium animalis subsp. lactis</name>
    <name type="common">Bifidobacterium lactis</name>
    <dbReference type="NCBI Taxonomy" id="302911"/>
    <lineage>
        <taxon>Bacteria</taxon>
        <taxon>Bacillati</taxon>
        <taxon>Actinomycetota</taxon>
        <taxon>Actinomycetes</taxon>
        <taxon>Bifidobacteriales</taxon>
        <taxon>Bifidobacteriaceae</taxon>
        <taxon>Bifidobacterium</taxon>
    </lineage>
</organism>
<evidence type="ECO:0000256" key="1">
    <source>
        <dbReference type="ARBA" id="ARBA00004776"/>
    </source>
</evidence>
<gene>
    <name evidence="6" type="ORF">PG2011B_1407</name>
</gene>
<keyword evidence="3" id="KW-0328">Glycosyltransferase</keyword>
<dbReference type="RefSeq" id="WP_238608923.1">
    <property type="nucleotide sequence ID" value="NZ_RSCO01000031.1"/>
</dbReference>
<dbReference type="PANTHER" id="PTHR43179:SF12">
    <property type="entry name" value="GALACTOFURANOSYLTRANSFERASE GLFT2"/>
    <property type="match status" value="1"/>
</dbReference>
<accession>A0A8B3RHB5</accession>
<evidence type="ECO:0000313" key="6">
    <source>
        <dbReference type="EMBL" id="RYM93672.1"/>
    </source>
</evidence>
<comment type="pathway">
    <text evidence="1">Cell wall biogenesis; cell wall polysaccharide biosynthesis.</text>
</comment>
<protein>
    <submittedName>
        <fullName evidence="6">Glycosyl transferase family 2</fullName>
    </submittedName>
</protein>
<evidence type="ECO:0000259" key="5">
    <source>
        <dbReference type="Pfam" id="PF00535"/>
    </source>
</evidence>
<dbReference type="SUPFAM" id="SSF53448">
    <property type="entry name" value="Nucleotide-diphospho-sugar transferases"/>
    <property type="match status" value="1"/>
</dbReference>
<dbReference type="GO" id="GO:0016757">
    <property type="term" value="F:glycosyltransferase activity"/>
    <property type="evidence" value="ECO:0007669"/>
    <property type="project" value="UniProtKB-KW"/>
</dbReference>
<keyword evidence="4 6" id="KW-0808">Transferase</keyword>
<reference evidence="6 7" key="1">
    <citation type="journal article" date="2019" name="Appl. Environ. Microbiol.">
        <title>Dissecting the evolutionary development of the Bifidobacterium animalis species through comparative genomics analyses.</title>
        <authorList>
            <person name="Lugli G.A."/>
            <person name="Mancino W."/>
            <person name="Milani C."/>
            <person name="Duranti S."/>
            <person name="Mancabelli L."/>
            <person name="Napoli S."/>
            <person name="Mangifesta M."/>
            <person name="Viappiani A."/>
            <person name="Anzalone R."/>
            <person name="Longhi G."/>
            <person name="van Sinderen D."/>
            <person name="Ventura M."/>
            <person name="Turroni F."/>
        </authorList>
    </citation>
    <scope>NUCLEOTIDE SEQUENCE [LARGE SCALE GENOMIC DNA]</scope>
    <source>
        <strain evidence="6 7">2011B</strain>
    </source>
</reference>
<proteinExistence type="inferred from homology"/>
<evidence type="ECO:0000256" key="4">
    <source>
        <dbReference type="ARBA" id="ARBA00022679"/>
    </source>
</evidence>
<evidence type="ECO:0000256" key="2">
    <source>
        <dbReference type="ARBA" id="ARBA00006739"/>
    </source>
</evidence>
<dbReference type="PANTHER" id="PTHR43179">
    <property type="entry name" value="RHAMNOSYLTRANSFERASE WBBL"/>
    <property type="match status" value="1"/>
</dbReference>
<name>A0A8B3RHB5_BIFAN</name>
<dbReference type="InterPro" id="IPR029044">
    <property type="entry name" value="Nucleotide-diphossugar_trans"/>
</dbReference>
<evidence type="ECO:0000313" key="7">
    <source>
        <dbReference type="Proteomes" id="UP000293613"/>
    </source>
</evidence>
<dbReference type="Pfam" id="PF00535">
    <property type="entry name" value="Glycos_transf_2"/>
    <property type="match status" value="1"/>
</dbReference>
<comment type="similarity">
    <text evidence="2">Belongs to the glycosyltransferase 2 family.</text>
</comment>
<dbReference type="CDD" id="cd02526">
    <property type="entry name" value="GT2_RfbF_like"/>
    <property type="match status" value="1"/>
</dbReference>
<dbReference type="Proteomes" id="UP000293613">
    <property type="component" value="Unassembled WGS sequence"/>
</dbReference>
<dbReference type="InterPro" id="IPR001173">
    <property type="entry name" value="Glyco_trans_2-like"/>
</dbReference>
<evidence type="ECO:0000256" key="3">
    <source>
        <dbReference type="ARBA" id="ARBA00022676"/>
    </source>
</evidence>
<sequence length="282" mass="32287">MDTLVKDLFVGIVTYNPDIKLLELNISSVKSQVDYIVIVDNHSDNITLIQELANKYHCDLIRNSLNKGIAAALNQATSAGAEKHFDWMLSLDQDSTCPPNFCFALSQFFDVDEKTAIVAPIIRDRKNGIIGHNPESEYADVRTCITSGSCTRVSAWKSVSGYDEVLFIDSVDFDFCYRLRKAGYRILQTRAAVLDHSIGEAKRSKLFNIPHSQHSAFRYYYIARNNIYYPKKNHMYLRMLRGHIRNCRALFGIILFESDKRGKCKSLLRGWIAGCTMHRRDR</sequence>
<dbReference type="Gene3D" id="3.90.550.10">
    <property type="entry name" value="Spore Coat Polysaccharide Biosynthesis Protein SpsA, Chain A"/>
    <property type="match status" value="1"/>
</dbReference>
<feature type="domain" description="Glycosyltransferase 2-like" evidence="5">
    <location>
        <begin position="10"/>
        <end position="127"/>
    </location>
</feature>
<dbReference type="EMBL" id="RSCO01000031">
    <property type="protein sequence ID" value="RYM93672.1"/>
    <property type="molecule type" value="Genomic_DNA"/>
</dbReference>
<dbReference type="AlphaFoldDB" id="A0A8B3RHB5"/>